<keyword evidence="5" id="KW-0106">Calcium</keyword>
<dbReference type="AlphaFoldDB" id="A0A8B8JQ97"/>
<dbReference type="FunFam" id="2.60.40.150:FF:000090">
    <property type="entry name" value="C2 domain-containing protein"/>
    <property type="match status" value="1"/>
</dbReference>
<feature type="transmembrane region" description="Helical" evidence="8">
    <location>
        <begin position="715"/>
        <end position="744"/>
    </location>
</feature>
<evidence type="ECO:0000256" key="7">
    <source>
        <dbReference type="ARBA" id="ARBA00023136"/>
    </source>
</evidence>
<dbReference type="PANTHER" id="PTHR31425">
    <property type="entry name" value="PHOSPHORIBOSYLANTHRANILATE TRANSFERASE ISOFORM 1"/>
    <property type="match status" value="1"/>
</dbReference>
<keyword evidence="10" id="KW-1185">Reference proteome</keyword>
<comment type="subcellular location">
    <subcellularLocation>
        <location evidence="1">Membrane</location>
        <topology evidence="1">Multi-pass membrane protein</topology>
    </subcellularLocation>
</comment>
<dbReference type="PROSITE" id="PS50004">
    <property type="entry name" value="C2"/>
    <property type="match status" value="2"/>
</dbReference>
<dbReference type="Pfam" id="PF00168">
    <property type="entry name" value="C2"/>
    <property type="match status" value="3"/>
</dbReference>
<name>A0A8B8JQ97_ABRPR</name>
<dbReference type="GO" id="GO:0016020">
    <property type="term" value="C:membrane"/>
    <property type="evidence" value="ECO:0007669"/>
    <property type="project" value="UniProtKB-SubCell"/>
</dbReference>
<dbReference type="PANTHER" id="PTHR31425:SF31">
    <property type="entry name" value="ANTHRANILATE PHOSPHORIBOSYLTRANSFERASE-LIKE PROTEIN"/>
    <property type="match status" value="1"/>
</dbReference>
<evidence type="ECO:0000256" key="5">
    <source>
        <dbReference type="ARBA" id="ARBA00022837"/>
    </source>
</evidence>
<evidence type="ECO:0000313" key="10">
    <source>
        <dbReference type="Proteomes" id="UP000694853"/>
    </source>
</evidence>
<feature type="domain" description="C2" evidence="9">
    <location>
        <begin position="185"/>
        <end position="306"/>
    </location>
</feature>
<dbReference type="SMART" id="SM00239">
    <property type="entry name" value="C2"/>
    <property type="match status" value="3"/>
</dbReference>
<dbReference type="InterPro" id="IPR035892">
    <property type="entry name" value="C2_domain_sf"/>
</dbReference>
<dbReference type="RefSeq" id="XP_027333637.1">
    <property type="nucleotide sequence ID" value="XM_027477836.1"/>
</dbReference>
<feature type="domain" description="C2" evidence="9">
    <location>
        <begin position="345"/>
        <end position="468"/>
    </location>
</feature>
<dbReference type="InterPro" id="IPR047255">
    <property type="entry name" value="C2D_MCTP_PRT_plant"/>
</dbReference>
<keyword evidence="4" id="KW-0677">Repeat</keyword>
<sequence length="772" mass="88669">MANQRCNDSAPKETSLNMGIGLGKGGGNLTRKLDLVEQMEFLFVKVVRTRDLPNTRHEIYVEIKIGNLKATTCFFENKATPSSSHALNQVFAFEKDKIHDTYLEVLVKSKMVALNMPNAFFGRVQFSLRDVPTRVAPEYSLAPQWYKLEDQNGKQHVRGDIMLSLWMGTQVDEDFPNAWCSDATSMSGDAVGYTRSKVYMSPTLWYLRVNVIQAQDLLFRFPPESSDVFVQVDLGNLRLRTSFSKSLNPLWNEDLMFVAQEPFSDTLVLSVEQGTLAQHVSLGRCILRLKDVDERVDGQDADSRWYNLNWHGTNETEREVKFASKLNARISLDGGYHVMDEPSEYCSDFRPSSRKLWNSSIGVLEVGILKATDLVPMKWGTRTDAYCVAKYGPKWVRTRTVFDSLSPKWNDQYVWEVFEPFTVITIAVFDNNQLNANRRGGRASDAIMGKIRIRVSTLDRGKVYTHSYPLVGLQHSGVKKMGEVHLALRFSWSCMSSLSMFQSYISPLFPIHHHVLLLSPAKLDNLRNQAAHIIANRLSRAEPPLKKEVVYYMLDSRSDMWSRRKAIANFNRVMSLIGDFIAFWKLLERIRVWKDPIASLLFNLMCFLILFYPQPMMPFVIFYLFWVGLKHYFKRPKHTCQIDATLSGANLATPEDLAEELDVFPTQLGGEPLRRSYDRLRIIARNTQRVANDLATLGERVQALSNWRDPRATTIFLLFCVVGFLVTVIVPVRVVIFIWITYYLRHPRFRGILPSVPQNFLKRMPTKQAFIL</sequence>
<dbReference type="OrthoDB" id="5973539at2759"/>
<evidence type="ECO:0000256" key="6">
    <source>
        <dbReference type="ARBA" id="ARBA00022989"/>
    </source>
</evidence>
<organism evidence="10 11">
    <name type="scientific">Abrus precatorius</name>
    <name type="common">Indian licorice</name>
    <name type="synonym">Glycine abrus</name>
    <dbReference type="NCBI Taxonomy" id="3816"/>
    <lineage>
        <taxon>Eukaryota</taxon>
        <taxon>Viridiplantae</taxon>
        <taxon>Streptophyta</taxon>
        <taxon>Embryophyta</taxon>
        <taxon>Tracheophyta</taxon>
        <taxon>Spermatophyta</taxon>
        <taxon>Magnoliopsida</taxon>
        <taxon>eudicotyledons</taxon>
        <taxon>Gunneridae</taxon>
        <taxon>Pentapetalae</taxon>
        <taxon>rosids</taxon>
        <taxon>fabids</taxon>
        <taxon>Fabales</taxon>
        <taxon>Fabaceae</taxon>
        <taxon>Papilionoideae</taxon>
        <taxon>50 kb inversion clade</taxon>
        <taxon>NPAAA clade</taxon>
        <taxon>indigoferoid/millettioid clade</taxon>
        <taxon>Abreae</taxon>
        <taxon>Abrus</taxon>
    </lineage>
</organism>
<comment type="similarity">
    <text evidence="2">Belongs to the MCTP family.</text>
</comment>
<dbReference type="SUPFAM" id="SSF49562">
    <property type="entry name" value="C2 domain (Calcium/lipid-binding domain, CaLB)"/>
    <property type="match status" value="3"/>
</dbReference>
<protein>
    <submittedName>
        <fullName evidence="11">FT-interacting protein 7-like</fullName>
    </submittedName>
</protein>
<dbReference type="GeneID" id="113848362"/>
<dbReference type="InterPro" id="IPR013583">
    <property type="entry name" value="MCTP_C"/>
</dbReference>
<evidence type="ECO:0000313" key="11">
    <source>
        <dbReference type="RefSeq" id="XP_027333637.1"/>
    </source>
</evidence>
<evidence type="ECO:0000259" key="9">
    <source>
        <dbReference type="PROSITE" id="PS50004"/>
    </source>
</evidence>
<dbReference type="CDD" id="cd08379">
    <property type="entry name" value="C2D_MCTP_PRT_plant"/>
    <property type="match status" value="1"/>
</dbReference>
<dbReference type="Proteomes" id="UP000694853">
    <property type="component" value="Unplaced"/>
</dbReference>
<feature type="transmembrane region" description="Helical" evidence="8">
    <location>
        <begin position="599"/>
        <end position="626"/>
    </location>
</feature>
<evidence type="ECO:0000256" key="8">
    <source>
        <dbReference type="SAM" id="Phobius"/>
    </source>
</evidence>
<proteinExistence type="inferred from homology"/>
<evidence type="ECO:0000256" key="3">
    <source>
        <dbReference type="ARBA" id="ARBA00022692"/>
    </source>
</evidence>
<keyword evidence="3 8" id="KW-0812">Transmembrane</keyword>
<accession>A0A8B8JQ97</accession>
<dbReference type="Gene3D" id="2.60.40.150">
    <property type="entry name" value="C2 domain"/>
    <property type="match status" value="3"/>
</dbReference>
<reference evidence="11" key="2">
    <citation type="submission" date="2025-08" db="UniProtKB">
        <authorList>
            <consortium name="RefSeq"/>
        </authorList>
    </citation>
    <scope>IDENTIFICATION</scope>
    <source>
        <tissue evidence="11">Young leaves</tissue>
    </source>
</reference>
<evidence type="ECO:0000256" key="4">
    <source>
        <dbReference type="ARBA" id="ARBA00022737"/>
    </source>
</evidence>
<evidence type="ECO:0000256" key="1">
    <source>
        <dbReference type="ARBA" id="ARBA00004141"/>
    </source>
</evidence>
<evidence type="ECO:0000256" key="2">
    <source>
        <dbReference type="ARBA" id="ARBA00007923"/>
    </source>
</evidence>
<gene>
    <name evidence="11" type="primary">LOC113848362</name>
</gene>
<dbReference type="Pfam" id="PF08372">
    <property type="entry name" value="PRT_C"/>
    <property type="match status" value="1"/>
</dbReference>
<keyword evidence="7 8" id="KW-0472">Membrane</keyword>
<dbReference type="InterPro" id="IPR000008">
    <property type="entry name" value="C2_dom"/>
</dbReference>
<dbReference type="InterPro" id="IPR047259">
    <property type="entry name" value="QUIRKY-like"/>
</dbReference>
<reference evidence="10" key="1">
    <citation type="journal article" date="2019" name="Toxins">
        <title>Detection of Abrin-Like and Prepropulchellin-Like Toxin Genes and Transcripts Using Whole Genome Sequencing and Full-Length Transcript Sequencing of Abrus precatorius.</title>
        <authorList>
            <person name="Hovde B.T."/>
            <person name="Daligault H.E."/>
            <person name="Hanschen E.R."/>
            <person name="Kunde Y.A."/>
            <person name="Johnson M.B."/>
            <person name="Starkenburg S.R."/>
            <person name="Johnson S.L."/>
        </authorList>
    </citation>
    <scope>NUCLEOTIDE SEQUENCE [LARGE SCALE GENOMIC DNA]</scope>
</reference>
<dbReference type="KEGG" id="aprc:113848362"/>
<keyword evidence="6 8" id="KW-1133">Transmembrane helix</keyword>